<sequence>MTLVFLFPGQGSQAVGMGSAWAREEPASRAVLEEADAILGEPLSQLIAEGPEETLRRTYYTQPALYTVEVAVLRGLQARGISPAAAAGHSVGEYAALVAANALDFAEGLRLVRLRAELMERARAGEPGGPGGMLAVLGLADAQVEALCREVREGVVEPATYNAPGQMVVAGDAPGLEAFTQRARDAGARRLVPLKVSGPFHSSLLSEAASRLGEALAEVAVAEPRVPVVANVWARPYRSAREVREGLALQVAAAVRWTDSVRWMGAQGMSRFVEAGPGNVLSGLVRRILPEAAVVQAGEPLEAEELVGSRKRGETG</sequence>
<evidence type="ECO:0000256" key="3">
    <source>
        <dbReference type="ARBA" id="ARBA00048462"/>
    </source>
</evidence>
<dbReference type="InterPro" id="IPR024925">
    <property type="entry name" value="Malonyl_CoA-ACP_transAc"/>
</dbReference>
<dbReference type="SUPFAM" id="SSF55048">
    <property type="entry name" value="Probable ACP-binding domain of malonyl-CoA ACP transacylase"/>
    <property type="match status" value="1"/>
</dbReference>
<protein>
    <recommendedName>
        <fullName evidence="4">Malonyl CoA-acyl carrier protein transacylase</fullName>
        <ecNumber evidence="4">2.3.1.39</ecNumber>
    </recommendedName>
</protein>
<dbReference type="InterPro" id="IPR004410">
    <property type="entry name" value="Malonyl_CoA-ACP_transAc_FabD"/>
</dbReference>
<dbReference type="Pfam" id="PF00698">
    <property type="entry name" value="Acyl_transf_1"/>
    <property type="match status" value="1"/>
</dbReference>
<dbReference type="RefSeq" id="WP_198409771.1">
    <property type="nucleotide sequence ID" value="NZ_AP014924.1"/>
</dbReference>
<dbReference type="Gene3D" id="3.30.70.250">
    <property type="entry name" value="Malonyl-CoA ACP transacylase, ACP-binding"/>
    <property type="match status" value="1"/>
</dbReference>
<dbReference type="PANTHER" id="PTHR42681">
    <property type="entry name" value="MALONYL-COA-ACYL CARRIER PROTEIN TRANSACYLASE, MITOCHONDRIAL"/>
    <property type="match status" value="1"/>
</dbReference>
<dbReference type="InterPro" id="IPR001227">
    <property type="entry name" value="Ac_transferase_dom_sf"/>
</dbReference>
<dbReference type="Proteomes" id="UP000065807">
    <property type="component" value="Chromosome"/>
</dbReference>
<proteinExistence type="inferred from homology"/>
<keyword evidence="8" id="KW-1185">Reference proteome</keyword>
<dbReference type="GO" id="GO:0004314">
    <property type="term" value="F:[acyl-carrier-protein] S-malonyltransferase activity"/>
    <property type="evidence" value="ECO:0007669"/>
    <property type="project" value="UniProtKB-EC"/>
</dbReference>
<dbReference type="InterPro" id="IPR016035">
    <property type="entry name" value="Acyl_Trfase/lysoPLipase"/>
</dbReference>
<keyword evidence="2 4" id="KW-0012">Acyltransferase</keyword>
<dbReference type="InterPro" id="IPR014043">
    <property type="entry name" value="Acyl_transferase_dom"/>
</dbReference>
<keyword evidence="1 4" id="KW-0808">Transferase</keyword>
<accession>A0A0K2SKB8</accession>
<dbReference type="Gene3D" id="3.40.366.10">
    <property type="entry name" value="Malonyl-Coenzyme A Acyl Carrier Protein, domain 2"/>
    <property type="match status" value="1"/>
</dbReference>
<evidence type="ECO:0000313" key="7">
    <source>
        <dbReference type="EMBL" id="BAS27462.1"/>
    </source>
</evidence>
<dbReference type="SUPFAM" id="SSF52151">
    <property type="entry name" value="FabD/lysophospholipase-like"/>
    <property type="match status" value="1"/>
</dbReference>
<name>A0A0K2SKB8_LIMPI</name>
<dbReference type="EC" id="2.3.1.39" evidence="4"/>
<evidence type="ECO:0000313" key="8">
    <source>
        <dbReference type="Proteomes" id="UP000065807"/>
    </source>
</evidence>
<dbReference type="InterPro" id="IPR016036">
    <property type="entry name" value="Malonyl_transacylase_ACP-bd"/>
</dbReference>
<dbReference type="PATRIC" id="fig|1555112.3.peg.1649"/>
<dbReference type="EMBL" id="AP014924">
    <property type="protein sequence ID" value="BAS27462.1"/>
    <property type="molecule type" value="Genomic_DNA"/>
</dbReference>
<evidence type="ECO:0000256" key="2">
    <source>
        <dbReference type="ARBA" id="ARBA00023315"/>
    </source>
</evidence>
<organism evidence="7 8">
    <name type="scientific">Limnochorda pilosa</name>
    <dbReference type="NCBI Taxonomy" id="1555112"/>
    <lineage>
        <taxon>Bacteria</taxon>
        <taxon>Bacillati</taxon>
        <taxon>Bacillota</taxon>
        <taxon>Limnochordia</taxon>
        <taxon>Limnochordales</taxon>
        <taxon>Limnochordaceae</taxon>
        <taxon>Limnochorda</taxon>
    </lineage>
</organism>
<dbReference type="InterPro" id="IPR050858">
    <property type="entry name" value="Mal-CoA-ACP_Trans/PKS_FabD"/>
</dbReference>
<dbReference type="SMART" id="SM00827">
    <property type="entry name" value="PKS_AT"/>
    <property type="match status" value="1"/>
</dbReference>
<evidence type="ECO:0000256" key="5">
    <source>
        <dbReference type="PIRSR" id="PIRSR000446-1"/>
    </source>
</evidence>
<dbReference type="PIRSF" id="PIRSF000446">
    <property type="entry name" value="Mct"/>
    <property type="match status" value="1"/>
</dbReference>
<dbReference type="AlphaFoldDB" id="A0A0K2SKB8"/>
<evidence type="ECO:0000256" key="4">
    <source>
        <dbReference type="PIRNR" id="PIRNR000446"/>
    </source>
</evidence>
<evidence type="ECO:0000256" key="1">
    <source>
        <dbReference type="ARBA" id="ARBA00022679"/>
    </source>
</evidence>
<comment type="similarity">
    <text evidence="4">Belongs to the fabD family.</text>
</comment>
<feature type="active site" evidence="5">
    <location>
        <position position="201"/>
    </location>
</feature>
<dbReference type="GO" id="GO:0005829">
    <property type="term" value="C:cytosol"/>
    <property type="evidence" value="ECO:0007669"/>
    <property type="project" value="TreeGrafter"/>
</dbReference>
<dbReference type="PANTHER" id="PTHR42681:SF1">
    <property type="entry name" value="MALONYL-COA-ACYL CARRIER PROTEIN TRANSACYLASE, MITOCHONDRIAL"/>
    <property type="match status" value="1"/>
</dbReference>
<dbReference type="GO" id="GO:0006633">
    <property type="term" value="P:fatty acid biosynthetic process"/>
    <property type="evidence" value="ECO:0007669"/>
    <property type="project" value="TreeGrafter"/>
</dbReference>
<dbReference type="FunFam" id="3.30.70.250:FF:000001">
    <property type="entry name" value="Malonyl CoA-acyl carrier protein transacylase"/>
    <property type="match status" value="1"/>
</dbReference>
<evidence type="ECO:0000259" key="6">
    <source>
        <dbReference type="SMART" id="SM00827"/>
    </source>
</evidence>
<dbReference type="KEGG" id="lpil:LIP_1616"/>
<reference evidence="8" key="2">
    <citation type="journal article" date="2016" name="Int. J. Syst. Evol. Microbiol.">
        <title>Complete genome sequence and cell structure of Limnochorda pilosa, a Gram-negative spore-former within the phylum Firmicutes.</title>
        <authorList>
            <person name="Watanabe M."/>
            <person name="Kojima H."/>
            <person name="Fukui M."/>
        </authorList>
    </citation>
    <scope>NUCLEOTIDE SEQUENCE [LARGE SCALE GENOMIC DNA]</scope>
    <source>
        <strain evidence="8">HC45</strain>
    </source>
</reference>
<reference evidence="8" key="1">
    <citation type="submission" date="2015-07" db="EMBL/GenBank/DDBJ databases">
        <title>Complete genome sequence and phylogenetic analysis of Limnochorda pilosa.</title>
        <authorList>
            <person name="Watanabe M."/>
            <person name="Kojima H."/>
            <person name="Fukui M."/>
        </authorList>
    </citation>
    <scope>NUCLEOTIDE SEQUENCE [LARGE SCALE GENOMIC DNA]</scope>
    <source>
        <strain evidence="8">HC45</strain>
    </source>
</reference>
<feature type="active site" evidence="5">
    <location>
        <position position="90"/>
    </location>
</feature>
<feature type="domain" description="Malonyl-CoA:ACP transacylase (MAT)" evidence="6">
    <location>
        <begin position="6"/>
        <end position="314"/>
    </location>
</feature>
<gene>
    <name evidence="7" type="ORF">LIP_1616</name>
</gene>
<comment type="catalytic activity">
    <reaction evidence="3 4">
        <text>holo-[ACP] + malonyl-CoA = malonyl-[ACP] + CoA</text>
        <dbReference type="Rhea" id="RHEA:41792"/>
        <dbReference type="Rhea" id="RHEA-COMP:9623"/>
        <dbReference type="Rhea" id="RHEA-COMP:9685"/>
        <dbReference type="ChEBI" id="CHEBI:57287"/>
        <dbReference type="ChEBI" id="CHEBI:57384"/>
        <dbReference type="ChEBI" id="CHEBI:64479"/>
        <dbReference type="ChEBI" id="CHEBI:78449"/>
        <dbReference type="EC" id="2.3.1.39"/>
    </reaction>
</comment>
<dbReference type="NCBIfam" id="TIGR00128">
    <property type="entry name" value="fabD"/>
    <property type="match status" value="1"/>
</dbReference>
<dbReference type="STRING" id="1555112.LIP_1616"/>